<dbReference type="HOGENOM" id="CLU_075528_1_0_5"/>
<dbReference type="SUPFAM" id="SSF53474">
    <property type="entry name" value="alpha/beta-Hydrolases"/>
    <property type="match status" value="1"/>
</dbReference>
<dbReference type="RefSeq" id="WP_024089273.1">
    <property type="nucleotide sequence ID" value="NC_023135.1"/>
</dbReference>
<dbReference type="PATRIC" id="fig|999552.6.peg.979"/>
<feature type="domain" description="AB hydrolase-1" evidence="2">
    <location>
        <begin position="37"/>
        <end position="142"/>
    </location>
</feature>
<gene>
    <name evidence="3" type="ORF">METH_04910</name>
</gene>
<evidence type="ECO:0000259" key="2">
    <source>
        <dbReference type="Pfam" id="PF00561"/>
    </source>
</evidence>
<organism evidence="3 4">
    <name type="scientific">Leisingera methylohalidivorans DSM 14336</name>
    <dbReference type="NCBI Taxonomy" id="999552"/>
    <lineage>
        <taxon>Bacteria</taxon>
        <taxon>Pseudomonadati</taxon>
        <taxon>Pseudomonadota</taxon>
        <taxon>Alphaproteobacteria</taxon>
        <taxon>Rhodobacterales</taxon>
        <taxon>Roseobacteraceae</taxon>
        <taxon>Leisingera</taxon>
    </lineage>
</organism>
<sequence length="270" mass="28172">MLSCLKPAALPGVLPAALAAALAAALLLPLPAAAECVILLHGLARSGTSFAVMEEVLQSRGYDVVRPGYASTEDTVGVLADDTLPAAFAACGAAETHVVTHSMGGILLRYWLQDHRPDTLGRVVMMGPPNQGSELVDELGDWEVFGLLNGPAGLQLGTGPDGLPGRLPPVDFELGVIAGSETLNPLFSALIPGADDGKVSVESTKVDGMAAHLTLPVTHTYMMNNPQVMAQALHFLEQGRFEPSLTWLAAAEEIITEACQLNGGCEEAEE</sequence>
<dbReference type="InterPro" id="IPR000073">
    <property type="entry name" value="AB_hydrolase_1"/>
</dbReference>
<reference evidence="3 4" key="1">
    <citation type="submission" date="2013-09" db="EMBL/GenBank/DDBJ databases">
        <authorList>
            <consortium name="DOE Joint Genome Institute"/>
            <person name="Klenk H.-P."/>
            <person name="Huntemann M."/>
            <person name="Han J."/>
            <person name="Chen A."/>
            <person name="Kyrpides N."/>
            <person name="Mavromatis K."/>
            <person name="Markowitz V."/>
            <person name="Palaniappan K."/>
            <person name="Ivanova N."/>
            <person name="Schaumberg A."/>
            <person name="Pati A."/>
            <person name="Liolios K."/>
            <person name="Nordberg H.P."/>
            <person name="Cantor M.N."/>
            <person name="Hua S.X."/>
            <person name="Woyke T."/>
        </authorList>
    </citation>
    <scope>NUCLEOTIDE SEQUENCE [LARGE SCALE GENOMIC DNA]</scope>
    <source>
        <strain evidence="3 4">DSM 14336</strain>
    </source>
</reference>
<dbReference type="Gene3D" id="3.40.50.1820">
    <property type="entry name" value="alpha/beta hydrolase"/>
    <property type="match status" value="1"/>
</dbReference>
<keyword evidence="4" id="KW-1185">Reference proteome</keyword>
<dbReference type="KEGG" id="lmd:METH_04910"/>
<evidence type="ECO:0000313" key="3">
    <source>
        <dbReference type="EMBL" id="AHD00146.1"/>
    </source>
</evidence>
<feature type="chain" id="PRO_5004782581" evidence="1">
    <location>
        <begin position="20"/>
        <end position="270"/>
    </location>
</feature>
<dbReference type="OrthoDB" id="556502at2"/>
<dbReference type="STRING" id="999552.METH_04910"/>
<dbReference type="InterPro" id="IPR029058">
    <property type="entry name" value="AB_hydrolase_fold"/>
</dbReference>
<proteinExistence type="predicted"/>
<keyword evidence="3" id="KW-0808">Transferase</keyword>
<dbReference type="PANTHER" id="PTHR37946">
    <property type="entry name" value="SLL1969 PROTEIN"/>
    <property type="match status" value="1"/>
</dbReference>
<name>V9VNB2_9RHOB</name>
<keyword evidence="1" id="KW-0732">Signal</keyword>
<dbReference type="PANTHER" id="PTHR37946:SF1">
    <property type="entry name" value="SLL1969 PROTEIN"/>
    <property type="match status" value="1"/>
</dbReference>
<accession>V9VNB2</accession>
<dbReference type="Pfam" id="PF00561">
    <property type="entry name" value="Abhydrolase_1"/>
    <property type="match status" value="1"/>
</dbReference>
<feature type="signal peptide" evidence="1">
    <location>
        <begin position="1"/>
        <end position="19"/>
    </location>
</feature>
<evidence type="ECO:0000313" key="4">
    <source>
        <dbReference type="Proteomes" id="UP000018780"/>
    </source>
</evidence>
<protein>
    <submittedName>
        <fullName evidence="3">Acetyltransferase</fullName>
    </submittedName>
</protein>
<dbReference type="GO" id="GO:0016740">
    <property type="term" value="F:transferase activity"/>
    <property type="evidence" value="ECO:0007669"/>
    <property type="project" value="UniProtKB-KW"/>
</dbReference>
<dbReference type="EMBL" id="CP006773">
    <property type="protein sequence ID" value="AHD00146.1"/>
    <property type="molecule type" value="Genomic_DNA"/>
</dbReference>
<dbReference type="Proteomes" id="UP000018780">
    <property type="component" value="Chromosome"/>
</dbReference>
<evidence type="ECO:0000256" key="1">
    <source>
        <dbReference type="SAM" id="SignalP"/>
    </source>
</evidence>
<dbReference type="AlphaFoldDB" id="V9VNB2"/>